<dbReference type="OrthoDB" id="3533156at2"/>
<dbReference type="InterPro" id="IPR016181">
    <property type="entry name" value="Acyl_CoA_acyltransferase"/>
</dbReference>
<dbReference type="InterPro" id="IPR000182">
    <property type="entry name" value="GNAT_dom"/>
</dbReference>
<dbReference type="Pfam" id="PF13302">
    <property type="entry name" value="Acetyltransf_3"/>
    <property type="match status" value="1"/>
</dbReference>
<sequence length="209" mass="23037">MLQELTTARLRLRALTVDDARDLAALHGDPRVMRHLDDGRPVPPEEIRDRTLPAMLARYRELPEGLGHRAAVARDGGAFLGWFEFGPVSSAGLHGGRNVVELGYRLFPSVWGRGLATEGARALVDHGFATLGVERVVATTMSVNAASRRVMEKTGLVWVRTFFVDWPEPLPGAEQGEVEYALTREEWERDRAGRRPGPQGHAPTAGAER</sequence>
<organism evidence="3 4">
    <name type="scientific">Streptomyces hoynatensis</name>
    <dbReference type="NCBI Taxonomy" id="1141874"/>
    <lineage>
        <taxon>Bacteria</taxon>
        <taxon>Bacillati</taxon>
        <taxon>Actinomycetota</taxon>
        <taxon>Actinomycetes</taxon>
        <taxon>Kitasatosporales</taxon>
        <taxon>Streptomycetaceae</taxon>
        <taxon>Streptomyces</taxon>
    </lineage>
</organism>
<evidence type="ECO:0000313" key="4">
    <source>
        <dbReference type="Proteomes" id="UP000272474"/>
    </source>
</evidence>
<dbReference type="PROSITE" id="PS51186">
    <property type="entry name" value="GNAT"/>
    <property type="match status" value="1"/>
</dbReference>
<feature type="region of interest" description="Disordered" evidence="1">
    <location>
        <begin position="185"/>
        <end position="209"/>
    </location>
</feature>
<reference evidence="3 4" key="1">
    <citation type="journal article" date="2014" name="Int. J. Syst. Evol. Microbiol.">
        <title>Streptomyces hoynatensis sp. nov., isolated from deep marine sediment.</title>
        <authorList>
            <person name="Veyisoglu A."/>
            <person name="Sahin N."/>
        </authorList>
    </citation>
    <scope>NUCLEOTIDE SEQUENCE [LARGE SCALE GENOMIC DNA]</scope>
    <source>
        <strain evidence="3 4">KCTC 29097</strain>
    </source>
</reference>
<dbReference type="Gene3D" id="3.40.630.30">
    <property type="match status" value="1"/>
</dbReference>
<comment type="caution">
    <text evidence="3">The sequence shown here is derived from an EMBL/GenBank/DDBJ whole genome shotgun (WGS) entry which is preliminary data.</text>
</comment>
<dbReference type="PANTHER" id="PTHR43792:SF16">
    <property type="entry name" value="N-ACETYLTRANSFERASE DOMAIN-CONTAINING PROTEIN"/>
    <property type="match status" value="1"/>
</dbReference>
<accession>A0A3A9YNX4</accession>
<feature type="domain" description="N-acetyltransferase" evidence="2">
    <location>
        <begin position="31"/>
        <end position="185"/>
    </location>
</feature>
<evidence type="ECO:0000256" key="1">
    <source>
        <dbReference type="SAM" id="MobiDB-lite"/>
    </source>
</evidence>
<dbReference type="RefSeq" id="WP_120684287.1">
    <property type="nucleotide sequence ID" value="NZ_RBAL01000022.1"/>
</dbReference>
<dbReference type="AlphaFoldDB" id="A0A3A9YNX4"/>
<proteinExistence type="predicted"/>
<dbReference type="Proteomes" id="UP000272474">
    <property type="component" value="Unassembled WGS sequence"/>
</dbReference>
<dbReference type="InterPro" id="IPR051531">
    <property type="entry name" value="N-acetyltransferase"/>
</dbReference>
<dbReference type="EMBL" id="RBAL01000022">
    <property type="protein sequence ID" value="RKN37773.1"/>
    <property type="molecule type" value="Genomic_DNA"/>
</dbReference>
<keyword evidence="3" id="KW-0808">Transferase</keyword>
<evidence type="ECO:0000313" key="3">
    <source>
        <dbReference type="EMBL" id="RKN37773.1"/>
    </source>
</evidence>
<dbReference type="PANTHER" id="PTHR43792">
    <property type="entry name" value="GNAT FAMILY, PUTATIVE (AFU_ORTHOLOGUE AFUA_3G00765)-RELATED-RELATED"/>
    <property type="match status" value="1"/>
</dbReference>
<dbReference type="GO" id="GO:0016747">
    <property type="term" value="F:acyltransferase activity, transferring groups other than amino-acyl groups"/>
    <property type="evidence" value="ECO:0007669"/>
    <property type="project" value="InterPro"/>
</dbReference>
<protein>
    <submittedName>
        <fullName evidence="3">N-acetyltransferase</fullName>
    </submittedName>
</protein>
<keyword evidence="4" id="KW-1185">Reference proteome</keyword>
<name>A0A3A9YNX4_9ACTN</name>
<gene>
    <name evidence="3" type="ORF">D7294_26855</name>
</gene>
<dbReference type="SUPFAM" id="SSF55729">
    <property type="entry name" value="Acyl-CoA N-acyltransferases (Nat)"/>
    <property type="match status" value="1"/>
</dbReference>
<evidence type="ECO:0000259" key="2">
    <source>
        <dbReference type="PROSITE" id="PS51186"/>
    </source>
</evidence>